<dbReference type="Proteomes" id="UP000199013">
    <property type="component" value="Unassembled WGS sequence"/>
</dbReference>
<reference evidence="2" key="1">
    <citation type="submission" date="2016-02" db="EMBL/GenBank/DDBJ databases">
        <authorList>
            <person name="Wibberg D."/>
        </authorList>
    </citation>
    <scope>NUCLEOTIDE SEQUENCE [LARGE SCALE GENOMIC DNA]</scope>
</reference>
<evidence type="ECO:0000313" key="1">
    <source>
        <dbReference type="EMBL" id="SBW22782.1"/>
    </source>
</evidence>
<evidence type="ECO:0000313" key="2">
    <source>
        <dbReference type="Proteomes" id="UP000199013"/>
    </source>
</evidence>
<proteinExistence type="predicted"/>
<accession>A0A1C3NYX9</accession>
<sequence>MVSVIAVDLLLEIWHGFSMAANRYMLTDEQRSELIMLVRNSVEERAIADRARMVLWWDEGMSARAIAALLRVSPPTVYLWPARFAKAGIEGLYDASRSAPPLVHDGRVRARILALTRQSPPAETRLRHWSSREMARYLRRAEGIVVSHTFIADLWQKNNLQPYRRGLFRLSTDPDFQMLDTAAVDRLRHSLSGEIHTSS</sequence>
<protein>
    <submittedName>
        <fullName evidence="1">Integrase catalytic subunit</fullName>
    </submittedName>
</protein>
<name>A0A1C3NYX9_9ACTN</name>
<dbReference type="Pfam" id="PF13565">
    <property type="entry name" value="HTH_32"/>
    <property type="match status" value="1"/>
</dbReference>
<dbReference type="InterPro" id="IPR009057">
    <property type="entry name" value="Homeodomain-like_sf"/>
</dbReference>
<dbReference type="EMBL" id="FLUV01001314">
    <property type="protein sequence ID" value="SBW22782.1"/>
    <property type="molecule type" value="Genomic_DNA"/>
</dbReference>
<dbReference type="AlphaFoldDB" id="A0A1C3NYX9"/>
<organism evidence="1 2">
    <name type="scientific">Candidatus Protofrankia californiensis</name>
    <dbReference type="NCBI Taxonomy" id="1839754"/>
    <lineage>
        <taxon>Bacteria</taxon>
        <taxon>Bacillati</taxon>
        <taxon>Actinomycetota</taxon>
        <taxon>Actinomycetes</taxon>
        <taxon>Frankiales</taxon>
        <taxon>Frankiaceae</taxon>
        <taxon>Protofrankia</taxon>
    </lineage>
</organism>
<gene>
    <name evidence="1" type="ORF">FDG2_3121</name>
</gene>
<keyword evidence="2" id="KW-1185">Reference proteome</keyword>
<dbReference type="SUPFAM" id="SSF46689">
    <property type="entry name" value="Homeodomain-like"/>
    <property type="match status" value="1"/>
</dbReference>